<dbReference type="GO" id="GO:0003700">
    <property type="term" value="F:DNA-binding transcription factor activity"/>
    <property type="evidence" value="ECO:0007669"/>
    <property type="project" value="InterPro"/>
</dbReference>
<dbReference type="EMBL" id="PCRX01000050">
    <property type="protein sequence ID" value="PIP28801.1"/>
    <property type="molecule type" value="Genomic_DNA"/>
</dbReference>
<keyword evidence="3" id="KW-0346">Stress response</keyword>
<evidence type="ECO:0000259" key="5">
    <source>
        <dbReference type="Pfam" id="PF01628"/>
    </source>
</evidence>
<feature type="domain" description="Heat-inducible transcription repressor HrcA C-terminal" evidence="5">
    <location>
        <begin position="95"/>
        <end position="212"/>
    </location>
</feature>
<dbReference type="SUPFAM" id="SSF46785">
    <property type="entry name" value="Winged helix' DNA-binding domain"/>
    <property type="match status" value="1"/>
</dbReference>
<evidence type="ECO:0000256" key="3">
    <source>
        <dbReference type="ARBA" id="ARBA00023016"/>
    </source>
</evidence>
<evidence type="ECO:0000256" key="1">
    <source>
        <dbReference type="ARBA" id="ARBA00022491"/>
    </source>
</evidence>
<organism evidence="7 8">
    <name type="scientific">Candidatus Kuenenbacteria bacterium CG23_combo_of_CG06-09_8_20_14_all_39_39</name>
    <dbReference type="NCBI Taxonomy" id="1974623"/>
    <lineage>
        <taxon>Bacteria</taxon>
        <taxon>Candidatus Kueneniibacteriota</taxon>
    </lineage>
</organism>
<dbReference type="InterPro" id="IPR001034">
    <property type="entry name" value="DeoR_HTH"/>
</dbReference>
<dbReference type="AlphaFoldDB" id="A0A2G9Z6N9"/>
<evidence type="ECO:0000313" key="8">
    <source>
        <dbReference type="Proteomes" id="UP000231235"/>
    </source>
</evidence>
<keyword evidence="1" id="KW-0678">Repressor</keyword>
<dbReference type="Pfam" id="PF01628">
    <property type="entry name" value="HrcA"/>
    <property type="match status" value="1"/>
</dbReference>
<sequence>MKSMNERQKQLFLNILHEHINSGRAIGSNFLVDKYRMNVSSATIRNDMAELERQGYITHPHTSAGRIPTEKGYQCYLDNYLDKEVELNRGDKEALATAKSEEGNNIKNVAKKIAELSNAAVVVAFEKNNIYYTGISNLLTQPEFADFDLIYDLSFVVDHLDEVVEKIFDSVQETEIKIGKDNYFAKQCASILTKIDDKMLGILGPVRMDYQRNLGLINYTKKLLK</sequence>
<dbReference type="SUPFAM" id="SSF55781">
    <property type="entry name" value="GAF domain-like"/>
    <property type="match status" value="1"/>
</dbReference>
<proteinExistence type="predicted"/>
<gene>
    <name evidence="7" type="ORF">COX28_02805</name>
</gene>
<dbReference type="InterPro" id="IPR036390">
    <property type="entry name" value="WH_DNA-bd_sf"/>
</dbReference>
<dbReference type="Gene3D" id="1.10.10.10">
    <property type="entry name" value="Winged helix-like DNA-binding domain superfamily/Winged helix DNA-binding domain"/>
    <property type="match status" value="1"/>
</dbReference>
<evidence type="ECO:0000259" key="6">
    <source>
        <dbReference type="Pfam" id="PF08220"/>
    </source>
</evidence>
<evidence type="ECO:0000256" key="4">
    <source>
        <dbReference type="ARBA" id="ARBA00023163"/>
    </source>
</evidence>
<evidence type="ECO:0008006" key="9">
    <source>
        <dbReference type="Google" id="ProtNLM"/>
    </source>
</evidence>
<dbReference type="InterPro" id="IPR036388">
    <property type="entry name" value="WH-like_DNA-bd_sf"/>
</dbReference>
<dbReference type="InterPro" id="IPR021153">
    <property type="entry name" value="HrcA_C"/>
</dbReference>
<protein>
    <recommendedName>
        <fullName evidence="9">Heat-inducible transcription repressor HrcA C-terminal domain-containing protein</fullName>
    </recommendedName>
</protein>
<keyword evidence="2" id="KW-0805">Transcription regulation</keyword>
<name>A0A2G9Z6N9_9BACT</name>
<dbReference type="Proteomes" id="UP000231235">
    <property type="component" value="Unassembled WGS sequence"/>
</dbReference>
<accession>A0A2G9Z6N9</accession>
<dbReference type="Pfam" id="PF08220">
    <property type="entry name" value="HTH_DeoR"/>
    <property type="match status" value="1"/>
</dbReference>
<dbReference type="GO" id="GO:0003677">
    <property type="term" value="F:DNA binding"/>
    <property type="evidence" value="ECO:0007669"/>
    <property type="project" value="InterPro"/>
</dbReference>
<dbReference type="InterPro" id="IPR029016">
    <property type="entry name" value="GAF-like_dom_sf"/>
</dbReference>
<dbReference type="PANTHER" id="PTHR34824:SF1">
    <property type="entry name" value="HEAT-INDUCIBLE TRANSCRIPTION REPRESSOR HRCA"/>
    <property type="match status" value="1"/>
</dbReference>
<comment type="caution">
    <text evidence="7">The sequence shown here is derived from an EMBL/GenBank/DDBJ whole genome shotgun (WGS) entry which is preliminary data.</text>
</comment>
<evidence type="ECO:0000256" key="2">
    <source>
        <dbReference type="ARBA" id="ARBA00023015"/>
    </source>
</evidence>
<dbReference type="PANTHER" id="PTHR34824">
    <property type="entry name" value="HEAT-INDUCIBLE TRANSCRIPTION REPRESSOR HRCA"/>
    <property type="match status" value="1"/>
</dbReference>
<dbReference type="Gene3D" id="3.30.450.40">
    <property type="match status" value="1"/>
</dbReference>
<dbReference type="InterPro" id="IPR002571">
    <property type="entry name" value="HrcA"/>
</dbReference>
<reference evidence="7 8" key="1">
    <citation type="submission" date="2017-09" db="EMBL/GenBank/DDBJ databases">
        <title>Depth-based differentiation of microbial function through sediment-hosted aquifers and enrichment of novel symbionts in the deep terrestrial subsurface.</title>
        <authorList>
            <person name="Probst A.J."/>
            <person name="Ladd B."/>
            <person name="Jarett J.K."/>
            <person name="Geller-Mcgrath D.E."/>
            <person name="Sieber C.M."/>
            <person name="Emerson J.B."/>
            <person name="Anantharaman K."/>
            <person name="Thomas B.C."/>
            <person name="Malmstrom R."/>
            <person name="Stieglmeier M."/>
            <person name="Klingl A."/>
            <person name="Woyke T."/>
            <person name="Ryan C.M."/>
            <person name="Banfield J.F."/>
        </authorList>
    </citation>
    <scope>NUCLEOTIDE SEQUENCE [LARGE SCALE GENOMIC DNA]</scope>
    <source>
        <strain evidence="7">CG23_combo_of_CG06-09_8_20_14_all_39_39</strain>
    </source>
</reference>
<feature type="domain" description="HTH deoR-type" evidence="6">
    <location>
        <begin position="37"/>
        <end position="65"/>
    </location>
</feature>
<dbReference type="GO" id="GO:0045892">
    <property type="term" value="P:negative regulation of DNA-templated transcription"/>
    <property type="evidence" value="ECO:0007669"/>
    <property type="project" value="TreeGrafter"/>
</dbReference>
<evidence type="ECO:0000313" key="7">
    <source>
        <dbReference type="EMBL" id="PIP28801.1"/>
    </source>
</evidence>
<keyword evidence="4" id="KW-0804">Transcription</keyword>